<gene>
    <name evidence="5" type="ORF">HCN44_002296</name>
</gene>
<dbReference type="Gene3D" id="2.60.120.380">
    <property type="match status" value="1"/>
</dbReference>
<dbReference type="InterPro" id="IPR022684">
    <property type="entry name" value="Calpain_cysteine_protease"/>
</dbReference>
<dbReference type="InterPro" id="IPR036213">
    <property type="entry name" value="Calpain_III_sf"/>
</dbReference>
<evidence type="ECO:0000256" key="1">
    <source>
        <dbReference type="ARBA" id="ARBA00007623"/>
    </source>
</evidence>
<dbReference type="SUPFAM" id="SSF54001">
    <property type="entry name" value="Cysteine proteinases"/>
    <property type="match status" value="1"/>
</dbReference>
<dbReference type="InterPro" id="IPR038765">
    <property type="entry name" value="Papain-like_cys_pep_sf"/>
</dbReference>
<comment type="caution">
    <text evidence="5">The sequence shown here is derived from an EMBL/GenBank/DDBJ whole genome shotgun (WGS) entry which is preliminary data.</text>
</comment>
<sequence>MKLIRFWQAGEWVDIVIDDRIYTTGWWFRKSPLYTTLKSSSEFWVPLIEKAYAKLNYRSYNSLEGGFALQAMQDLSGCIPEFYFVEMKHETLFEIIYDAKSRQTMIGCGTYDEETWKKMKRENSLKISLKHAYAITAVKIVKEETDASEFKLIRIQDPHGVKASICYSDKIKKIYTKSNKFDQVTMESELPIQVDGESWILYEDFIYHFGRVDICNLTPNSIVGDIYTKSGSKKLSLSAKKGIFMGGTLSKVVEDDDLFVMKPQYRIVLTEPDEGRENDSICSILINLSLKNQRDYENSMDIELEIYVLAYDGIDENKLSKPFDDFRHRLSYNTFFTSISGIISKRLDLKLGTYYIVPSIKSDLQGTNFYLQIMSEQKNILDNAFASSLSSEEGEGKTNDKFNLENSNLNNYDGQKIHTRNKRTLLLKKKLIGAGLLGLGVGLTKGYKIGHHHGPEVHHVYLSPPPPSVRYVEYVEKPVYIEKAPIEYDHHPWSPPSEPSPVYGSW</sequence>
<dbReference type="PANTHER" id="PTHR10183">
    <property type="entry name" value="CALPAIN"/>
    <property type="match status" value="1"/>
</dbReference>
<evidence type="ECO:0000313" key="6">
    <source>
        <dbReference type="Proteomes" id="UP000639338"/>
    </source>
</evidence>
<dbReference type="GO" id="GO:0006508">
    <property type="term" value="P:proteolysis"/>
    <property type="evidence" value="ECO:0007669"/>
    <property type="project" value="InterPro"/>
</dbReference>
<proteinExistence type="inferred from homology"/>
<dbReference type="EMBL" id="JACMRX010000001">
    <property type="protein sequence ID" value="KAF7996650.1"/>
    <property type="molecule type" value="Genomic_DNA"/>
</dbReference>
<dbReference type="AlphaFoldDB" id="A0A835CXJ4"/>
<dbReference type="SUPFAM" id="SSF49758">
    <property type="entry name" value="Calpain large subunit, middle domain (domain III)"/>
    <property type="match status" value="1"/>
</dbReference>
<keyword evidence="6" id="KW-1185">Reference proteome</keyword>
<evidence type="ECO:0000313" key="5">
    <source>
        <dbReference type="EMBL" id="KAF7996650.1"/>
    </source>
</evidence>
<evidence type="ECO:0000256" key="2">
    <source>
        <dbReference type="PIRSR" id="PIRSR622684-1"/>
    </source>
</evidence>
<dbReference type="Proteomes" id="UP000639338">
    <property type="component" value="Unassembled WGS sequence"/>
</dbReference>
<evidence type="ECO:0000259" key="4">
    <source>
        <dbReference type="PROSITE" id="PS50203"/>
    </source>
</evidence>
<dbReference type="PRINTS" id="PR00704">
    <property type="entry name" value="CALPAIN"/>
</dbReference>
<feature type="domain" description="Calpain catalytic" evidence="4">
    <location>
        <begin position="1"/>
        <end position="218"/>
    </location>
</feature>
<comment type="similarity">
    <text evidence="1">Belongs to the peptidase C2 family.</text>
</comment>
<accession>A0A835CXJ4</accession>
<protein>
    <recommendedName>
        <fullName evidence="4">Calpain catalytic domain-containing protein</fullName>
    </recommendedName>
</protein>
<dbReference type="Gene3D" id="3.90.70.10">
    <property type="entry name" value="Cysteine proteinases"/>
    <property type="match status" value="1"/>
</dbReference>
<dbReference type="SMART" id="SM00230">
    <property type="entry name" value="CysPc"/>
    <property type="match status" value="1"/>
</dbReference>
<dbReference type="PROSITE" id="PS50203">
    <property type="entry name" value="CALPAIN_CAT"/>
    <property type="match status" value="1"/>
</dbReference>
<dbReference type="OrthoDB" id="424753at2759"/>
<dbReference type="Pfam" id="PF00648">
    <property type="entry name" value="Peptidase_C2"/>
    <property type="match status" value="1"/>
</dbReference>
<dbReference type="InterPro" id="IPR001300">
    <property type="entry name" value="Peptidase_C2_calpain_cat"/>
</dbReference>
<dbReference type="GO" id="GO:0004198">
    <property type="term" value="F:calcium-dependent cysteine-type endopeptidase activity"/>
    <property type="evidence" value="ECO:0007669"/>
    <property type="project" value="InterPro"/>
</dbReference>
<evidence type="ECO:0000256" key="3">
    <source>
        <dbReference type="PROSITE-ProRule" id="PRU00239"/>
    </source>
</evidence>
<dbReference type="GO" id="GO:0005737">
    <property type="term" value="C:cytoplasm"/>
    <property type="evidence" value="ECO:0007669"/>
    <property type="project" value="TreeGrafter"/>
</dbReference>
<dbReference type="PANTHER" id="PTHR10183:SF433">
    <property type="entry name" value="CALPAIN-A-RELATED"/>
    <property type="match status" value="1"/>
</dbReference>
<feature type="active site" evidence="2">
    <location>
        <position position="131"/>
    </location>
</feature>
<reference evidence="5 6" key="1">
    <citation type="submission" date="2020-08" db="EMBL/GenBank/DDBJ databases">
        <title>Aphidius gifuensis genome sequencing and assembly.</title>
        <authorList>
            <person name="Du Z."/>
        </authorList>
    </citation>
    <scope>NUCLEOTIDE SEQUENCE [LARGE SCALE GENOMIC DNA]</scope>
    <source>
        <strain evidence="5">YNYX2018</strain>
        <tissue evidence="5">Adults</tissue>
    </source>
</reference>
<name>A0A835CXJ4_APHGI</name>
<comment type="caution">
    <text evidence="3">Lacks conserved residue(s) required for the propagation of feature annotation.</text>
</comment>
<organism evidence="5 6">
    <name type="scientific">Aphidius gifuensis</name>
    <name type="common">Parasitoid wasp</name>
    <dbReference type="NCBI Taxonomy" id="684658"/>
    <lineage>
        <taxon>Eukaryota</taxon>
        <taxon>Metazoa</taxon>
        <taxon>Ecdysozoa</taxon>
        <taxon>Arthropoda</taxon>
        <taxon>Hexapoda</taxon>
        <taxon>Insecta</taxon>
        <taxon>Pterygota</taxon>
        <taxon>Neoptera</taxon>
        <taxon>Endopterygota</taxon>
        <taxon>Hymenoptera</taxon>
        <taxon>Apocrita</taxon>
        <taxon>Ichneumonoidea</taxon>
        <taxon>Braconidae</taxon>
        <taxon>Aphidiinae</taxon>
        <taxon>Aphidius</taxon>
    </lineage>
</organism>
<dbReference type="InterPro" id="IPR022682">
    <property type="entry name" value="Calpain_domain_III"/>
</dbReference>
<dbReference type="Pfam" id="PF01067">
    <property type="entry name" value="Calpain_III"/>
    <property type="match status" value="1"/>
</dbReference>